<proteinExistence type="predicted"/>
<dbReference type="EMBL" id="AP013063">
    <property type="protein sequence ID" value="BAO32600.1"/>
    <property type="molecule type" value="Genomic_DNA"/>
</dbReference>
<sequence length="67" mass="7860">MIIAIAIESILIRIAIDNTHSYYQFHRQQQRHRQEATQVRRPGVSDAIIPRPREGSTGTFFRERVNL</sequence>
<reference evidence="2" key="1">
    <citation type="journal article" date="2014" name="Genome Biol. Evol.">
        <title>Genome evolution and plasticity of Serratia marcescens, an important multidrug-resistant nosocomial pathogen.</title>
        <authorList>
            <person name="Iguchi A."/>
            <person name="Nagaya Y."/>
            <person name="Pradel E."/>
            <person name="Ooka T."/>
            <person name="Ogura Y."/>
            <person name="Katsura K."/>
            <person name="Kurokawa K."/>
            <person name="Oshima K."/>
            <person name="Hattori M."/>
            <person name="Parkhill J."/>
            <person name="Sebaihia M."/>
            <person name="Coulthurst S.J."/>
            <person name="Gotoh N."/>
            <person name="Thomson N.R."/>
            <person name="Ewbank J.J."/>
            <person name="Hayashi T."/>
        </authorList>
    </citation>
    <scope>NUCLEOTIDE SEQUENCE</scope>
    <source>
        <strain evidence="2">SM39</strain>
    </source>
</reference>
<evidence type="ECO:0008006" key="3">
    <source>
        <dbReference type="Google" id="ProtNLM"/>
    </source>
</evidence>
<organism evidence="2">
    <name type="scientific">Serratia marcescens SM39</name>
    <dbReference type="NCBI Taxonomy" id="1334564"/>
    <lineage>
        <taxon>Bacteria</taxon>
        <taxon>Pseudomonadati</taxon>
        <taxon>Pseudomonadota</taxon>
        <taxon>Gammaproteobacteria</taxon>
        <taxon>Enterobacterales</taxon>
        <taxon>Yersiniaceae</taxon>
        <taxon>Serratia</taxon>
    </lineage>
</organism>
<dbReference type="AlphaFoldDB" id="A0AAT9EWW4"/>
<name>A0AAT9EWW4_SERMA</name>
<protein>
    <recommendedName>
        <fullName evidence="3">Secreted protein</fullName>
    </recommendedName>
</protein>
<accession>A0AAT9EWW4</accession>
<feature type="region of interest" description="Disordered" evidence="1">
    <location>
        <begin position="33"/>
        <end position="56"/>
    </location>
</feature>
<evidence type="ECO:0000256" key="1">
    <source>
        <dbReference type="SAM" id="MobiDB-lite"/>
    </source>
</evidence>
<dbReference type="KEGG" id="smar:SM39_0538"/>
<evidence type="ECO:0000313" key="2">
    <source>
        <dbReference type="EMBL" id="BAO32600.1"/>
    </source>
</evidence>
<gene>
    <name evidence="2" type="ORF">SM39_0538</name>
</gene>